<dbReference type="Gene3D" id="1.20.890.10">
    <property type="entry name" value="cAMP-dependent protein kinase regulatory subunit, dimerization-anchoring domain"/>
    <property type="match status" value="1"/>
</dbReference>
<reference evidence="1" key="2">
    <citation type="journal article" date="2023" name="Science">
        <title>Genomic signatures of disease resistance in endangered staghorn corals.</title>
        <authorList>
            <person name="Vollmer S.V."/>
            <person name="Selwyn J.D."/>
            <person name="Despard B.A."/>
            <person name="Roesel C.L."/>
        </authorList>
    </citation>
    <scope>NUCLEOTIDE SEQUENCE</scope>
    <source>
        <strain evidence="1">K2</strain>
    </source>
</reference>
<comment type="caution">
    <text evidence="1">The sequence shown here is derived from an EMBL/GenBank/DDBJ whole genome shotgun (WGS) entry which is preliminary data.</text>
</comment>
<dbReference type="EMBL" id="JARQWQ010000020">
    <property type="protein sequence ID" value="KAK2565389.1"/>
    <property type="molecule type" value="Genomic_DNA"/>
</dbReference>
<accession>A0AAD9QQA8</accession>
<evidence type="ECO:0000313" key="1">
    <source>
        <dbReference type="EMBL" id="KAK2565389.1"/>
    </source>
</evidence>
<dbReference type="SUPFAM" id="SSF47391">
    <property type="entry name" value="Dimerization-anchoring domain of cAMP-dependent PK regulatory subunit"/>
    <property type="match status" value="1"/>
</dbReference>
<dbReference type="Proteomes" id="UP001249851">
    <property type="component" value="Unassembled WGS sequence"/>
</dbReference>
<proteinExistence type="predicted"/>
<dbReference type="AlphaFoldDB" id="A0AAD9QQA8"/>
<sequence length="87" mass="10254">MHQKTSTHDRKLSSKFARRVCITEDLICLMEGFTITAMNEKPNREELVDFAASYFREILQKKNQLEERGMSNFKTGFYLSKEWNGEV</sequence>
<keyword evidence="2" id="KW-1185">Reference proteome</keyword>
<protein>
    <submittedName>
        <fullName evidence="1">Uncharacterized protein</fullName>
    </submittedName>
</protein>
<organism evidence="1 2">
    <name type="scientific">Acropora cervicornis</name>
    <name type="common">Staghorn coral</name>
    <dbReference type="NCBI Taxonomy" id="6130"/>
    <lineage>
        <taxon>Eukaryota</taxon>
        <taxon>Metazoa</taxon>
        <taxon>Cnidaria</taxon>
        <taxon>Anthozoa</taxon>
        <taxon>Hexacorallia</taxon>
        <taxon>Scleractinia</taxon>
        <taxon>Astrocoeniina</taxon>
        <taxon>Acroporidae</taxon>
        <taxon>Acropora</taxon>
    </lineage>
</organism>
<name>A0AAD9QQA8_ACRCE</name>
<evidence type="ECO:0000313" key="2">
    <source>
        <dbReference type="Proteomes" id="UP001249851"/>
    </source>
</evidence>
<reference evidence="1" key="1">
    <citation type="journal article" date="2023" name="G3 (Bethesda)">
        <title>Whole genome assembly and annotation of the endangered Caribbean coral Acropora cervicornis.</title>
        <authorList>
            <person name="Selwyn J.D."/>
            <person name="Vollmer S.V."/>
        </authorList>
    </citation>
    <scope>NUCLEOTIDE SEQUENCE</scope>
    <source>
        <strain evidence="1">K2</strain>
    </source>
</reference>
<gene>
    <name evidence="1" type="ORF">P5673_011364</name>
</gene>